<dbReference type="EMBL" id="CENE01000004">
    <property type="protein sequence ID" value="CEQ39807.1"/>
    <property type="molecule type" value="Genomic_DNA"/>
</dbReference>
<feature type="compositionally biased region" description="Low complexity" evidence="5">
    <location>
        <begin position="83"/>
        <end position="93"/>
    </location>
</feature>
<feature type="compositionally biased region" description="Basic and acidic residues" evidence="5">
    <location>
        <begin position="562"/>
        <end position="573"/>
    </location>
</feature>
<evidence type="ECO:0000256" key="5">
    <source>
        <dbReference type="SAM" id="MobiDB-lite"/>
    </source>
</evidence>
<gene>
    <name evidence="7" type="primary">SPOSA6832_01381</name>
</gene>
<dbReference type="Gene3D" id="1.10.510.10">
    <property type="entry name" value="Transferase(Phosphotransferase) domain 1"/>
    <property type="match status" value="1"/>
</dbReference>
<protein>
    <submittedName>
        <fullName evidence="7">SPOSA6832_01381-mRNA-1:cds</fullName>
    </submittedName>
</protein>
<evidence type="ECO:0000256" key="4">
    <source>
        <dbReference type="ARBA" id="ARBA00022840"/>
    </source>
</evidence>
<feature type="compositionally biased region" description="Basic and acidic residues" evidence="5">
    <location>
        <begin position="852"/>
        <end position="874"/>
    </location>
</feature>
<feature type="compositionally biased region" description="Basic and acidic residues" evidence="5">
    <location>
        <begin position="824"/>
        <end position="840"/>
    </location>
</feature>
<feature type="compositionally biased region" description="Low complexity" evidence="5">
    <location>
        <begin position="539"/>
        <end position="552"/>
    </location>
</feature>
<dbReference type="InterPro" id="IPR008271">
    <property type="entry name" value="Ser/Thr_kinase_AS"/>
</dbReference>
<feature type="region of interest" description="Disordered" evidence="5">
    <location>
        <begin position="331"/>
        <end position="458"/>
    </location>
</feature>
<dbReference type="AlphaFoldDB" id="A0A0D6EIF4"/>
<feature type="compositionally biased region" description="Acidic residues" evidence="5">
    <location>
        <begin position="248"/>
        <end position="279"/>
    </location>
</feature>
<dbReference type="CDD" id="cd13999">
    <property type="entry name" value="STKc_MAP3K-like"/>
    <property type="match status" value="1"/>
</dbReference>
<dbReference type="PANTHER" id="PTHR44329:SF288">
    <property type="entry name" value="MITOGEN-ACTIVATED PROTEIN KINASE KINASE KINASE 20"/>
    <property type="match status" value="1"/>
</dbReference>
<feature type="compositionally biased region" description="Basic residues" evidence="5">
    <location>
        <begin position="690"/>
        <end position="704"/>
    </location>
</feature>
<feature type="compositionally biased region" description="Acidic residues" evidence="5">
    <location>
        <begin position="599"/>
        <end position="614"/>
    </location>
</feature>
<keyword evidence="3" id="KW-0418">Kinase</keyword>
<evidence type="ECO:0000256" key="3">
    <source>
        <dbReference type="ARBA" id="ARBA00022777"/>
    </source>
</evidence>
<feature type="compositionally biased region" description="Acidic residues" evidence="5">
    <location>
        <begin position="658"/>
        <end position="683"/>
    </location>
</feature>
<dbReference type="InterPro" id="IPR051681">
    <property type="entry name" value="Ser/Thr_Kinases-Pseudokinases"/>
</dbReference>
<feature type="compositionally biased region" description="Acidic residues" evidence="5">
    <location>
        <begin position="205"/>
        <end position="231"/>
    </location>
</feature>
<feature type="compositionally biased region" description="Low complexity" evidence="5">
    <location>
        <begin position="801"/>
        <end position="821"/>
    </location>
</feature>
<feature type="compositionally biased region" description="Acidic residues" evidence="5">
    <location>
        <begin position="574"/>
        <end position="591"/>
    </location>
</feature>
<dbReference type="PANTHER" id="PTHR44329">
    <property type="entry name" value="SERINE/THREONINE-PROTEIN KINASE TNNI3K-RELATED"/>
    <property type="match status" value="1"/>
</dbReference>
<feature type="compositionally biased region" description="Basic residues" evidence="5">
    <location>
        <begin position="372"/>
        <end position="389"/>
    </location>
</feature>
<evidence type="ECO:0000256" key="2">
    <source>
        <dbReference type="ARBA" id="ARBA00022741"/>
    </source>
</evidence>
<dbReference type="PROSITE" id="PS50011">
    <property type="entry name" value="PROTEIN_KINASE_DOM"/>
    <property type="match status" value="1"/>
</dbReference>
<feature type="compositionally biased region" description="Basic residues" evidence="5">
    <location>
        <begin position="68"/>
        <end position="82"/>
    </location>
</feature>
<dbReference type="SMART" id="SM00220">
    <property type="entry name" value="S_TKc"/>
    <property type="match status" value="1"/>
</dbReference>
<sequence length="1174" mass="129590">MPAKRAKLIVHRSPARAAIDRSRKRRKTHAGPSLRIARDSRTDEVDDSDAFETGSESEDELAGDYSDRRRRSLPRQQHHPGRSSRATSTSSGGVHRAATRGRPSRSGQEDALVTQPPPPPAPAAARATRRGGHQPLSPLPVNHSVPRTRVASKGKGKEVDMPVPAKRSRDAGLAHRVTRRTSGSILAEEARGLKRKRRSGRMIVDESEEEDEVVEEELEEEEEAEMEQEEDSGVRRRLRSGDSKLQDAAEEVDSEVGEEADSEMNEQDLGDQDMADDDVEAKLRDWTASQLRRLLHGELVELYLVAASPSDFAPDAATQTKDTLIASIIGARNARSTAPDADAGSSADESDGGSPRPRTSLEASPEDERPSPARKGRTGGRTIRKKVVRRTGGGGKHPLTPPHTSGEEDNEDEVDIEPEEELEAAPAPEPEPAAGSMRMTRRASQVEMPPPPIPARRHLRTRSNASIAFPVAESSTAAAARELRNGKKVASRSKAQIHVQFDAVEEDEVPPFTSPVAHRTRRAAPTVSVLAARSPGRQARVAAPGSPRPGRAAKQKAVARLAKGDKGKGKVSADEVDDADMALDGEEEEAEIFVLSSDSEAEGDEEPFPGDETDSSSRVRRRRPSGRAAAKDVTPAKAAGRRRRFMRTAKQVETPPSDADEESAGEYGEQDEAGENSEAEESTELMSHLRLGKRQLRNGKVVRLRKGEGKVQDEDAVEEEPELGEEDGEDEDMDAEYEEEDEDEQLDEDEVDLANATSKTLLRRKKDELVRLCEERDLSNDGRATKQQLVDALLQWRDQETGASSPDSASSASSTLSNVSTETARAETKTQRLDTIEHASARTSKNTPLLMRAEHPASPEKPRTPNHSKEREQQEDVNALDLESLQLQDKEIPPDKLTKLELVGSGGFKDVYKGMYRKRTIAICDIRGHLTDMDIKELGLLRDLRHDNIVQFIGVSIPKQPSSVPVMIVTELCANGDLFDYIRGVEAPRFRDILEIMLGIAKGIEYLHARKPTIIHRDIKSSNVLITAQGVAKIADFGLARIKTSTKSMIRSLVGTVNWQAPELWHPHPRYNEKVDVYSVGLVFWEMLQWHQAVKRYPFEGMNEHAIYGDVGQRQLRPSTAGLHRRWGGDIVDLMSKMWEQDPTKRPTMPEVVAGLKQLLADEKAKQREARRSS</sequence>
<dbReference type="Proteomes" id="UP000243876">
    <property type="component" value="Unassembled WGS sequence"/>
</dbReference>
<feature type="region of interest" description="Disordered" evidence="5">
    <location>
        <begin position="797"/>
        <end position="875"/>
    </location>
</feature>
<reference evidence="8" key="1">
    <citation type="submission" date="2015-02" db="EMBL/GenBank/DDBJ databases">
        <authorList>
            <person name="Gon?alves P."/>
        </authorList>
    </citation>
    <scope>NUCLEOTIDE SEQUENCE [LARGE SCALE GENOMIC DNA]</scope>
</reference>
<proteinExistence type="predicted"/>
<dbReference type="Pfam" id="PF07714">
    <property type="entry name" value="PK_Tyr_Ser-Thr"/>
    <property type="match status" value="1"/>
</dbReference>
<feature type="compositionally biased region" description="Acidic residues" evidence="5">
    <location>
        <begin position="44"/>
        <end position="62"/>
    </location>
</feature>
<feature type="domain" description="Protein kinase" evidence="6">
    <location>
        <begin position="897"/>
        <end position="1160"/>
    </location>
</feature>
<evidence type="ECO:0000313" key="7">
    <source>
        <dbReference type="EMBL" id="CEQ39807.1"/>
    </source>
</evidence>
<evidence type="ECO:0000259" key="6">
    <source>
        <dbReference type="PROSITE" id="PS50011"/>
    </source>
</evidence>
<dbReference type="InterPro" id="IPR001245">
    <property type="entry name" value="Ser-Thr/Tyr_kinase_cat_dom"/>
</dbReference>
<keyword evidence="2" id="KW-0547">Nucleotide-binding</keyword>
<evidence type="ECO:0000256" key="1">
    <source>
        <dbReference type="ARBA" id="ARBA00022679"/>
    </source>
</evidence>
<dbReference type="SUPFAM" id="SSF56112">
    <property type="entry name" value="Protein kinase-like (PK-like)"/>
    <property type="match status" value="1"/>
</dbReference>
<dbReference type="PROSITE" id="PS00108">
    <property type="entry name" value="PROTEIN_KINASE_ST"/>
    <property type="match status" value="1"/>
</dbReference>
<dbReference type="GO" id="GO:0005524">
    <property type="term" value="F:ATP binding"/>
    <property type="evidence" value="ECO:0007669"/>
    <property type="project" value="UniProtKB-KW"/>
</dbReference>
<feature type="compositionally biased region" description="Low complexity" evidence="5">
    <location>
        <begin position="338"/>
        <end position="355"/>
    </location>
</feature>
<dbReference type="Gene3D" id="3.30.200.20">
    <property type="entry name" value="Phosphorylase Kinase, domain 1"/>
    <property type="match status" value="1"/>
</dbReference>
<organism evidence="7 8">
    <name type="scientific">Sporidiobolus salmonicolor</name>
    <name type="common">Yeast-like fungus</name>
    <name type="synonym">Sporobolomyces salmonicolor</name>
    <dbReference type="NCBI Taxonomy" id="5005"/>
    <lineage>
        <taxon>Eukaryota</taxon>
        <taxon>Fungi</taxon>
        <taxon>Dikarya</taxon>
        <taxon>Basidiomycota</taxon>
        <taxon>Pucciniomycotina</taxon>
        <taxon>Microbotryomycetes</taxon>
        <taxon>Sporidiobolales</taxon>
        <taxon>Sporidiobolaceae</taxon>
        <taxon>Sporobolomyces</taxon>
    </lineage>
</organism>
<feature type="compositionally biased region" description="Acidic residues" evidence="5">
    <location>
        <begin position="714"/>
        <end position="752"/>
    </location>
</feature>
<feature type="compositionally biased region" description="Basic residues" evidence="5">
    <location>
        <begin position="1"/>
        <end position="14"/>
    </location>
</feature>
<dbReference type="GO" id="GO:0004674">
    <property type="term" value="F:protein serine/threonine kinase activity"/>
    <property type="evidence" value="ECO:0007669"/>
    <property type="project" value="TreeGrafter"/>
</dbReference>
<dbReference type="InterPro" id="IPR011009">
    <property type="entry name" value="Kinase-like_dom_sf"/>
</dbReference>
<feature type="compositionally biased region" description="Low complexity" evidence="5">
    <location>
        <begin position="626"/>
        <end position="638"/>
    </location>
</feature>
<feature type="region of interest" description="Disordered" evidence="5">
    <location>
        <begin position="1"/>
        <end position="281"/>
    </location>
</feature>
<dbReference type="OrthoDB" id="4062651at2759"/>
<feature type="region of interest" description="Disordered" evidence="5">
    <location>
        <begin position="533"/>
        <end position="766"/>
    </location>
</feature>
<keyword evidence="1" id="KW-0808">Transferase</keyword>
<dbReference type="InterPro" id="IPR000719">
    <property type="entry name" value="Prot_kinase_dom"/>
</dbReference>
<keyword evidence="4" id="KW-0067">ATP-binding</keyword>
<keyword evidence="8" id="KW-1185">Reference proteome</keyword>
<feature type="compositionally biased region" description="Acidic residues" evidence="5">
    <location>
        <begin position="407"/>
        <end position="423"/>
    </location>
</feature>
<evidence type="ECO:0000313" key="8">
    <source>
        <dbReference type="Proteomes" id="UP000243876"/>
    </source>
</evidence>
<name>A0A0D6EIF4_SPOSA</name>
<accession>A0A0D6EIF4</accession>